<sequence length="197" mass="22665">MGQKTVYYYHALSSPWAYLGWPEFKSLIEKHDLNVIVRPTRIVPDNGGVPLRSRPQPRQDYHAVELDRWRKRLNMPLVLKPKYYPTNNEFSARMVIAANTLGLPALELSHGLLRALWSEEQDVTLPEVRIAVADALGLDGKTLQAMEEAPDIVQAWHDSHEEARRRGVFGTPTWIYNDVLYWGQDRLNFLDEALSES</sequence>
<dbReference type="InterPro" id="IPR051924">
    <property type="entry name" value="GST_Kappa/NadH"/>
</dbReference>
<dbReference type="InterPro" id="IPR036249">
    <property type="entry name" value="Thioredoxin-like_sf"/>
</dbReference>
<accession>A0A081CZ22</accession>
<dbReference type="GO" id="GO:0004602">
    <property type="term" value="F:glutathione peroxidase activity"/>
    <property type="evidence" value="ECO:0007669"/>
    <property type="project" value="TreeGrafter"/>
</dbReference>
<dbReference type="EC" id="5.99.1.4" evidence="1"/>
<dbReference type="AlphaFoldDB" id="A0A081CZ22"/>
<gene>
    <name evidence="4" type="ORF">RRU01S_22_00510</name>
</gene>
<comment type="catalytic activity">
    <reaction evidence="1">
        <text>2-hydroxychromene-2-carboxylate = (3E)-4-(2-hydroxyphenyl)-2-oxobut-3-enoate</text>
        <dbReference type="Rhea" id="RHEA:27401"/>
        <dbReference type="ChEBI" id="CHEBI:59350"/>
        <dbReference type="ChEBI" id="CHEBI:59353"/>
        <dbReference type="EC" id="5.99.1.4"/>
    </reaction>
</comment>
<dbReference type="Gene3D" id="3.40.30.10">
    <property type="entry name" value="Glutaredoxin"/>
    <property type="match status" value="1"/>
</dbReference>
<organism evidence="4 5">
    <name type="scientific">Agrobacterium rubi TR3 = NBRC 13261</name>
    <dbReference type="NCBI Taxonomy" id="1368415"/>
    <lineage>
        <taxon>Bacteria</taxon>
        <taxon>Pseudomonadati</taxon>
        <taxon>Pseudomonadota</taxon>
        <taxon>Alphaproteobacteria</taxon>
        <taxon>Hyphomicrobiales</taxon>
        <taxon>Rhizobiaceae</taxon>
        <taxon>Rhizobium/Agrobacterium group</taxon>
        <taxon>Agrobacterium</taxon>
    </lineage>
</organism>
<comment type="similarity">
    <text evidence="1">Belongs to the GST superfamily. NadH family.</text>
</comment>
<dbReference type="SUPFAM" id="SSF52833">
    <property type="entry name" value="Thioredoxin-like"/>
    <property type="match status" value="1"/>
</dbReference>
<dbReference type="InterPro" id="IPR044087">
    <property type="entry name" value="NahD-like"/>
</dbReference>
<dbReference type="RefSeq" id="WP_045231457.1">
    <property type="nucleotide sequence ID" value="NZ_BBJU01000022.1"/>
</dbReference>
<dbReference type="PANTHER" id="PTHR42943">
    <property type="entry name" value="GLUTATHIONE S-TRANSFERASE KAPPA"/>
    <property type="match status" value="1"/>
</dbReference>
<evidence type="ECO:0000313" key="4">
    <source>
        <dbReference type="EMBL" id="GAK71918.1"/>
    </source>
</evidence>
<dbReference type="PIRSF" id="PIRSF006386">
    <property type="entry name" value="HCCAis_GSTk"/>
    <property type="match status" value="1"/>
</dbReference>
<dbReference type="InterPro" id="IPR001853">
    <property type="entry name" value="DSBA-like_thioredoxin_dom"/>
</dbReference>
<comment type="caution">
    <text evidence="4">The sequence shown here is derived from an EMBL/GenBank/DDBJ whole genome shotgun (WGS) entry which is preliminary data.</text>
</comment>
<feature type="active site" description="Nucleophile" evidence="2">
    <location>
        <position position="14"/>
    </location>
</feature>
<dbReference type="CDD" id="cd03022">
    <property type="entry name" value="DsbA_HCCA_Iso"/>
    <property type="match status" value="1"/>
</dbReference>
<keyword evidence="1" id="KW-0413">Isomerase</keyword>
<name>A0A081CZ22_9HYPH</name>
<dbReference type="GO" id="GO:1901170">
    <property type="term" value="P:naphthalene catabolic process"/>
    <property type="evidence" value="ECO:0007669"/>
    <property type="project" value="InterPro"/>
</dbReference>
<dbReference type="Proteomes" id="UP000028701">
    <property type="component" value="Unassembled WGS sequence"/>
</dbReference>
<dbReference type="OrthoDB" id="5244108at2"/>
<dbReference type="GO" id="GO:0018845">
    <property type="term" value="F:2-hydroxychromene-2-carboxylate isomerase activity"/>
    <property type="evidence" value="ECO:0007669"/>
    <property type="project" value="UniProtKB-UniRule"/>
</dbReference>
<evidence type="ECO:0000256" key="2">
    <source>
        <dbReference type="PIRSR" id="PIRSR006386-1"/>
    </source>
</evidence>
<feature type="domain" description="DSBA-like thioredoxin" evidence="3">
    <location>
        <begin position="11"/>
        <end position="194"/>
    </location>
</feature>
<dbReference type="GO" id="GO:0006749">
    <property type="term" value="P:glutathione metabolic process"/>
    <property type="evidence" value="ECO:0007669"/>
    <property type="project" value="TreeGrafter"/>
</dbReference>
<reference evidence="4 5" key="1">
    <citation type="submission" date="2014-08" db="EMBL/GenBank/DDBJ databases">
        <title>Whole genome shotgun sequence of Rhizobium rubi NBRC 13261.</title>
        <authorList>
            <person name="Katano-Makiyama Y."/>
            <person name="Hosoyama A."/>
            <person name="Hashimoto M."/>
            <person name="Hosoyama Y."/>
            <person name="Noguchi M."/>
            <person name="Tsuchikane K."/>
            <person name="Uohara A."/>
            <person name="Ohji S."/>
            <person name="Ichikawa N."/>
            <person name="Kimura A."/>
            <person name="Yamazoe A."/>
            <person name="Fujita N."/>
        </authorList>
    </citation>
    <scope>NUCLEOTIDE SEQUENCE [LARGE SCALE GENOMIC DNA]</scope>
    <source>
        <strain evidence="4 5">NBRC 13261</strain>
    </source>
</reference>
<proteinExistence type="inferred from homology"/>
<protein>
    <recommendedName>
        <fullName evidence="1">2-hydroxychromene-2-carboxylate isomerase</fullName>
        <ecNumber evidence="1">5.99.1.4</ecNumber>
    </recommendedName>
</protein>
<dbReference type="GO" id="GO:0004364">
    <property type="term" value="F:glutathione transferase activity"/>
    <property type="evidence" value="ECO:0007669"/>
    <property type="project" value="TreeGrafter"/>
</dbReference>
<evidence type="ECO:0000313" key="5">
    <source>
        <dbReference type="Proteomes" id="UP000028701"/>
    </source>
</evidence>
<dbReference type="InterPro" id="IPR014440">
    <property type="entry name" value="HCCAis_GSTk"/>
</dbReference>
<dbReference type="eggNOG" id="COG3917">
    <property type="taxonomic scope" value="Bacteria"/>
</dbReference>
<dbReference type="Pfam" id="PF01323">
    <property type="entry name" value="DSBA"/>
    <property type="match status" value="1"/>
</dbReference>
<evidence type="ECO:0000259" key="3">
    <source>
        <dbReference type="Pfam" id="PF01323"/>
    </source>
</evidence>
<dbReference type="PANTHER" id="PTHR42943:SF13">
    <property type="entry name" value="GLUTATHIONE S-TRANSFERASE KAPPA-RELATED"/>
    <property type="match status" value="1"/>
</dbReference>
<dbReference type="EMBL" id="BBJU01000022">
    <property type="protein sequence ID" value="GAK71918.1"/>
    <property type="molecule type" value="Genomic_DNA"/>
</dbReference>
<evidence type="ECO:0000256" key="1">
    <source>
        <dbReference type="PIRNR" id="PIRNR006386"/>
    </source>
</evidence>